<name>A0AAV8YFW3_9CUCU</name>
<dbReference type="SUPFAM" id="SSF54160">
    <property type="entry name" value="Chromo domain-like"/>
    <property type="match status" value="1"/>
</dbReference>
<organism evidence="2 3">
    <name type="scientific">Aromia moschata</name>
    <dbReference type="NCBI Taxonomy" id="1265417"/>
    <lineage>
        <taxon>Eukaryota</taxon>
        <taxon>Metazoa</taxon>
        <taxon>Ecdysozoa</taxon>
        <taxon>Arthropoda</taxon>
        <taxon>Hexapoda</taxon>
        <taxon>Insecta</taxon>
        <taxon>Pterygota</taxon>
        <taxon>Neoptera</taxon>
        <taxon>Endopterygota</taxon>
        <taxon>Coleoptera</taxon>
        <taxon>Polyphaga</taxon>
        <taxon>Cucujiformia</taxon>
        <taxon>Chrysomeloidea</taxon>
        <taxon>Cerambycidae</taxon>
        <taxon>Cerambycinae</taxon>
        <taxon>Callichromatini</taxon>
        <taxon>Aromia</taxon>
    </lineage>
</organism>
<gene>
    <name evidence="2" type="ORF">NQ318_007483</name>
</gene>
<evidence type="ECO:0000259" key="1">
    <source>
        <dbReference type="PROSITE" id="PS50013"/>
    </source>
</evidence>
<sequence length="177" mass="21187">MKKRQDAEELHKPARINFKRRRVTIKSLFDLYQADLVEMLQHSKENNGYKYMLVLVWAFPLKTKTGNEVSKAMEKLVTMFVYQKLEESLIKKYLPNWTTEIFTIRKVQLTNPTTYLLKDENNQDILGGFYEEQLQKVKYPDVYFVEKILKRSKDKVYVKWLGLDNKHNSWISNDNVL</sequence>
<dbReference type="GO" id="GO:0005694">
    <property type="term" value="C:chromosome"/>
    <property type="evidence" value="ECO:0007669"/>
    <property type="project" value="UniProtKB-ARBA"/>
</dbReference>
<keyword evidence="3" id="KW-1185">Reference proteome</keyword>
<dbReference type="PANTHER" id="PTHR46585">
    <property type="entry name" value="INTEGRASE CORE DOMAIN CONTAINING PROTEIN"/>
    <property type="match status" value="1"/>
</dbReference>
<dbReference type="Proteomes" id="UP001162162">
    <property type="component" value="Unassembled WGS sequence"/>
</dbReference>
<comment type="caution">
    <text evidence="2">The sequence shown here is derived from an EMBL/GenBank/DDBJ whole genome shotgun (WGS) entry which is preliminary data.</text>
</comment>
<dbReference type="AlphaFoldDB" id="A0AAV8YFW3"/>
<protein>
    <recommendedName>
        <fullName evidence="1">Chromo domain-containing protein</fullName>
    </recommendedName>
</protein>
<proteinExistence type="predicted"/>
<evidence type="ECO:0000313" key="2">
    <source>
        <dbReference type="EMBL" id="KAJ8949387.1"/>
    </source>
</evidence>
<evidence type="ECO:0000313" key="3">
    <source>
        <dbReference type="Proteomes" id="UP001162162"/>
    </source>
</evidence>
<feature type="domain" description="Chromo" evidence="1">
    <location>
        <begin position="143"/>
        <end position="177"/>
    </location>
</feature>
<dbReference type="PROSITE" id="PS50013">
    <property type="entry name" value="CHROMO_2"/>
    <property type="match status" value="1"/>
</dbReference>
<dbReference type="Gene3D" id="2.40.50.40">
    <property type="match status" value="1"/>
</dbReference>
<dbReference type="EMBL" id="JAPWTK010000118">
    <property type="protein sequence ID" value="KAJ8949387.1"/>
    <property type="molecule type" value="Genomic_DNA"/>
</dbReference>
<accession>A0AAV8YFW3</accession>
<dbReference type="PANTHER" id="PTHR46585:SF1">
    <property type="entry name" value="CHROMO DOMAIN-CONTAINING PROTEIN"/>
    <property type="match status" value="1"/>
</dbReference>
<dbReference type="InterPro" id="IPR016197">
    <property type="entry name" value="Chromo-like_dom_sf"/>
</dbReference>
<dbReference type="InterPro" id="IPR000953">
    <property type="entry name" value="Chromo/chromo_shadow_dom"/>
</dbReference>
<reference evidence="2" key="1">
    <citation type="journal article" date="2023" name="Insect Mol. Biol.">
        <title>Genome sequencing provides insights into the evolution of gene families encoding plant cell wall-degrading enzymes in longhorned beetles.</title>
        <authorList>
            <person name="Shin N.R."/>
            <person name="Okamura Y."/>
            <person name="Kirsch R."/>
            <person name="Pauchet Y."/>
        </authorList>
    </citation>
    <scope>NUCLEOTIDE SEQUENCE</scope>
    <source>
        <strain evidence="2">AMC_N1</strain>
    </source>
</reference>